<name>A0AAU7UAJ6_9DEIO</name>
<feature type="transmembrane region" description="Helical" evidence="1">
    <location>
        <begin position="33"/>
        <end position="53"/>
    </location>
</feature>
<dbReference type="RefSeq" id="WP_350243541.1">
    <property type="nucleotide sequence ID" value="NZ_CP158299.1"/>
</dbReference>
<keyword evidence="1" id="KW-0812">Transmembrane</keyword>
<organism evidence="2">
    <name type="scientific">Deinococcus sonorensis KR-87</name>
    <dbReference type="NCBI Taxonomy" id="694439"/>
    <lineage>
        <taxon>Bacteria</taxon>
        <taxon>Thermotogati</taxon>
        <taxon>Deinococcota</taxon>
        <taxon>Deinococci</taxon>
        <taxon>Deinococcales</taxon>
        <taxon>Deinococcaceae</taxon>
        <taxon>Deinococcus</taxon>
    </lineage>
</organism>
<sequence length="73" mass="7637">MVISLKKRLFWLVALAVIVGVVVGAMAQLTAGLALGAALLVASLLLVAVSSVWRHRHDVRTARRFDVGAGSAS</sequence>
<evidence type="ECO:0000256" key="1">
    <source>
        <dbReference type="SAM" id="Phobius"/>
    </source>
</evidence>
<dbReference type="KEGG" id="dsc:ABOD76_19060"/>
<feature type="transmembrane region" description="Helical" evidence="1">
    <location>
        <begin position="9"/>
        <end position="27"/>
    </location>
</feature>
<evidence type="ECO:0000313" key="2">
    <source>
        <dbReference type="EMBL" id="XBV85504.1"/>
    </source>
</evidence>
<gene>
    <name evidence="2" type="ORF">ABOD76_19060</name>
</gene>
<accession>A0AAU7UAJ6</accession>
<reference evidence="2" key="1">
    <citation type="submission" date="2024-06" db="EMBL/GenBank/DDBJ databases">
        <title>Draft Genome Sequence of Deinococcus sonorensis Type Strain KR-87, a Biofilm Producing Representative of the Genus Deinococcus.</title>
        <authorList>
            <person name="Boren L.S."/>
            <person name="Grosso R.A."/>
            <person name="Hugenberg-Cox A.N."/>
            <person name="Hill J.T.E."/>
            <person name="Albert C.M."/>
            <person name="Tuohy J.M."/>
        </authorList>
    </citation>
    <scope>NUCLEOTIDE SEQUENCE</scope>
    <source>
        <strain evidence="2">KR-87</strain>
    </source>
</reference>
<keyword evidence="1" id="KW-0472">Membrane</keyword>
<proteinExistence type="predicted"/>
<keyword evidence="1" id="KW-1133">Transmembrane helix</keyword>
<dbReference type="AlphaFoldDB" id="A0AAU7UAJ6"/>
<protein>
    <submittedName>
        <fullName evidence="2">Uncharacterized protein</fullName>
    </submittedName>
</protein>
<dbReference type="EMBL" id="CP158299">
    <property type="protein sequence ID" value="XBV85504.1"/>
    <property type="molecule type" value="Genomic_DNA"/>
</dbReference>